<organism evidence="1 2">
    <name type="scientific">Methanobrevibacter ruminantium (strain ATCC 35063 / DSM 1093 / JCM 13430 / OCM 146 / M1)</name>
    <name type="common">Methanobacterium ruminantium</name>
    <dbReference type="NCBI Taxonomy" id="634498"/>
    <lineage>
        <taxon>Archaea</taxon>
        <taxon>Methanobacteriati</taxon>
        <taxon>Methanobacteriota</taxon>
        <taxon>Methanomada group</taxon>
        <taxon>Methanobacteria</taxon>
        <taxon>Methanobacteriales</taxon>
        <taxon>Methanobacteriaceae</taxon>
        <taxon>Methanobrevibacter</taxon>
    </lineage>
</organism>
<gene>
    <name evidence="1" type="ordered locus">mru_1190</name>
</gene>
<dbReference type="EMBL" id="CP001719">
    <property type="protein sequence ID" value="ADC47040.1"/>
    <property type="molecule type" value="Genomic_DNA"/>
</dbReference>
<dbReference type="Proteomes" id="UP000008680">
    <property type="component" value="Chromosome"/>
</dbReference>
<accession>D3E3C9</accession>
<name>D3E3C9_METRM</name>
<dbReference type="AlphaFoldDB" id="D3E3C9"/>
<keyword evidence="2" id="KW-1185">Reference proteome</keyword>
<dbReference type="PATRIC" id="fig|634498.28.peg.1191"/>
<proteinExistence type="predicted"/>
<evidence type="ECO:0000313" key="2">
    <source>
        <dbReference type="Proteomes" id="UP000008680"/>
    </source>
</evidence>
<reference evidence="1 2" key="1">
    <citation type="journal article" date="2010" name="PLoS ONE">
        <title>The genome sequence of the rumen methanogen Methanobrevibacter ruminantium reveals new possibilities for controlling ruminant methane emissions.</title>
        <authorList>
            <person name="Leahy S.C."/>
            <person name="Kelly W.J."/>
            <person name="Altermann E."/>
            <person name="Ronimus R.S."/>
            <person name="Yeoman C.J."/>
            <person name="Pacheco D.M."/>
            <person name="Li D."/>
            <person name="Kong Z."/>
            <person name="McTavish S."/>
            <person name="Sang C."/>
            <person name="Lambie S.C."/>
            <person name="Janssen P.H."/>
            <person name="Dey D."/>
            <person name="Attwood G.T."/>
        </authorList>
    </citation>
    <scope>NUCLEOTIDE SEQUENCE [LARGE SCALE GENOMIC DNA]</scope>
    <source>
        <strain evidence="2">ATCC 35063 / DSM 1093 / JCM 13430 / OCM 146 / M1</strain>
    </source>
</reference>
<dbReference type="RefSeq" id="WP_012955989.1">
    <property type="nucleotide sequence ID" value="NC_013790.1"/>
</dbReference>
<protein>
    <submittedName>
        <fullName evidence="1">Uncharacterized protein</fullName>
    </submittedName>
</protein>
<dbReference type="KEGG" id="mru:mru_1190"/>
<evidence type="ECO:0000313" key="1">
    <source>
        <dbReference type="EMBL" id="ADC47040.1"/>
    </source>
</evidence>
<dbReference type="OrthoDB" id="382390at2157"/>
<dbReference type="HOGENOM" id="CLU_2447718_0_0_2"/>
<sequence length="89" mass="10115">MMVSDKDLAKNNNVKGSRINVTPLMAAYFLGYMLSEKGEKISDEKIEDLYKGACFSMGIDPVEDISELFNELFSPKKKTKEDLENSFYC</sequence>
<dbReference type="GeneID" id="8770841"/>